<name>A0AAD4K7E1_9MUSC</name>
<keyword evidence="11" id="KW-1185">Reference proteome</keyword>
<dbReference type="GO" id="GO:0005634">
    <property type="term" value="C:nucleus"/>
    <property type="evidence" value="ECO:0007669"/>
    <property type="project" value="UniProtKB-SubCell"/>
</dbReference>
<dbReference type="SUPFAM" id="SSF57667">
    <property type="entry name" value="beta-beta-alpha zinc fingers"/>
    <property type="match status" value="1"/>
</dbReference>
<sequence>MENSRRSIATNEDSVSMYLSFDADDTLASKWQSVMTTSQCQTSHYMEVQQSLLLDQTLEEPKKTVLLPLIQNELTREQISPLRPFDQSLLNKHNALSSTPTKNKTLSDMNNKENTQPDVENTTLSSTIDGTASTVKINTMLAETNGTINEISLQESSNKTNIYPLSADVLLENITEVSNEDPSMIVPSSVEEVLEVKQEPTAVAADMINEVSELIDKALKLTGSALKPKDLQHQKLPTINLPRPRRSYLPTASGQMFKQRMSIVVKTTLNSPARKLAATNANVRRSYLPTARPSMLRKSTMLRSTESSCSSSSVVSVRSSSTQATYKQPFSRPSVALKTKPAAPAVKFNCQLCSASFPVKAQLDLHVRKHLEHKKPGVCKYCDKKFQLERALHIHLMQNCEKIPPSEKRKLEYTELNHVKKAQLPKMTNAETSHLSRMIPAHSPVFTFKPRGNTIPVPSLGSVHMAPPASKVTKKVPHSGVYCTPTKLVPCHSCKLSFKSVLDYTNHCLAVHSSSQSRKKEAANAPSAQD</sequence>
<protein>
    <recommendedName>
        <fullName evidence="9">C2H2-type domain-containing protein</fullName>
    </recommendedName>
</protein>
<dbReference type="SMART" id="SM00355">
    <property type="entry name" value="ZnF_C2H2"/>
    <property type="match status" value="3"/>
</dbReference>
<keyword evidence="4 7" id="KW-0863">Zinc-finger</keyword>
<comment type="caution">
    <text evidence="10">The sequence shown here is derived from an EMBL/GenBank/DDBJ whole genome shotgun (WGS) entry which is preliminary data.</text>
</comment>
<dbReference type="InterPro" id="IPR036236">
    <property type="entry name" value="Znf_C2H2_sf"/>
</dbReference>
<gene>
    <name evidence="10" type="ORF">KR093_010657</name>
</gene>
<evidence type="ECO:0000313" key="11">
    <source>
        <dbReference type="Proteomes" id="UP001200034"/>
    </source>
</evidence>
<evidence type="ECO:0000256" key="1">
    <source>
        <dbReference type="ARBA" id="ARBA00004123"/>
    </source>
</evidence>
<evidence type="ECO:0000313" key="10">
    <source>
        <dbReference type="EMBL" id="KAH8381689.1"/>
    </source>
</evidence>
<dbReference type="Proteomes" id="UP001200034">
    <property type="component" value="Unassembled WGS sequence"/>
</dbReference>
<evidence type="ECO:0000256" key="4">
    <source>
        <dbReference type="ARBA" id="ARBA00022771"/>
    </source>
</evidence>
<keyword evidence="5" id="KW-0862">Zinc</keyword>
<dbReference type="AlphaFoldDB" id="A0AAD4K7E1"/>
<organism evidence="10 11">
    <name type="scientific">Drosophila rubida</name>
    <dbReference type="NCBI Taxonomy" id="30044"/>
    <lineage>
        <taxon>Eukaryota</taxon>
        <taxon>Metazoa</taxon>
        <taxon>Ecdysozoa</taxon>
        <taxon>Arthropoda</taxon>
        <taxon>Hexapoda</taxon>
        <taxon>Insecta</taxon>
        <taxon>Pterygota</taxon>
        <taxon>Neoptera</taxon>
        <taxon>Endopterygota</taxon>
        <taxon>Diptera</taxon>
        <taxon>Brachycera</taxon>
        <taxon>Muscomorpha</taxon>
        <taxon>Ephydroidea</taxon>
        <taxon>Drosophilidae</taxon>
        <taxon>Drosophila</taxon>
    </lineage>
</organism>
<dbReference type="PROSITE" id="PS50157">
    <property type="entry name" value="ZINC_FINGER_C2H2_2"/>
    <property type="match status" value="1"/>
</dbReference>
<evidence type="ECO:0000256" key="7">
    <source>
        <dbReference type="PROSITE-ProRule" id="PRU00042"/>
    </source>
</evidence>
<evidence type="ECO:0000256" key="3">
    <source>
        <dbReference type="ARBA" id="ARBA00022737"/>
    </source>
</evidence>
<comment type="subcellular location">
    <subcellularLocation>
        <location evidence="1">Nucleus</location>
    </subcellularLocation>
</comment>
<dbReference type="EMBL" id="JAJJHW010000824">
    <property type="protein sequence ID" value="KAH8381689.1"/>
    <property type="molecule type" value="Genomic_DNA"/>
</dbReference>
<evidence type="ECO:0000256" key="2">
    <source>
        <dbReference type="ARBA" id="ARBA00022723"/>
    </source>
</evidence>
<dbReference type="InterPro" id="IPR013087">
    <property type="entry name" value="Znf_C2H2_type"/>
</dbReference>
<feature type="domain" description="C2H2-type" evidence="9">
    <location>
        <begin position="348"/>
        <end position="375"/>
    </location>
</feature>
<dbReference type="PANTHER" id="PTHR24406">
    <property type="entry name" value="TRANSCRIPTIONAL REPRESSOR CTCFL-RELATED"/>
    <property type="match status" value="1"/>
</dbReference>
<dbReference type="GO" id="GO:0008270">
    <property type="term" value="F:zinc ion binding"/>
    <property type="evidence" value="ECO:0007669"/>
    <property type="project" value="UniProtKB-KW"/>
</dbReference>
<keyword evidence="2" id="KW-0479">Metal-binding</keyword>
<feature type="region of interest" description="Disordered" evidence="8">
    <location>
        <begin position="95"/>
        <end position="121"/>
    </location>
</feature>
<proteinExistence type="predicted"/>
<keyword evidence="3" id="KW-0677">Repeat</keyword>
<evidence type="ECO:0000256" key="8">
    <source>
        <dbReference type="SAM" id="MobiDB-lite"/>
    </source>
</evidence>
<reference evidence="10" key="1">
    <citation type="journal article" date="2021" name="Mol. Ecol. Resour.">
        <title>Phylogenomic analyses of the genus Drosophila reveals genomic signals of climate adaptation.</title>
        <authorList>
            <person name="Li F."/>
            <person name="Rane R.V."/>
            <person name="Luria V."/>
            <person name="Xiong Z."/>
            <person name="Chen J."/>
            <person name="Li Z."/>
            <person name="Catullo R.A."/>
            <person name="Griffin P.C."/>
            <person name="Schiffer M."/>
            <person name="Pearce S."/>
            <person name="Lee S.F."/>
            <person name="McElroy K."/>
            <person name="Stocker A."/>
            <person name="Shirriffs J."/>
            <person name="Cockerell F."/>
            <person name="Coppin C."/>
            <person name="Sgro C.M."/>
            <person name="Karger A."/>
            <person name="Cain J.W."/>
            <person name="Weber J.A."/>
            <person name="Santpere G."/>
            <person name="Kirschner M.W."/>
            <person name="Hoffmann A.A."/>
            <person name="Oakeshott J.G."/>
            <person name="Zhang G."/>
        </authorList>
    </citation>
    <scope>NUCLEOTIDE SEQUENCE</scope>
    <source>
        <strain evidence="10">BGI-SZ-2011g</strain>
    </source>
</reference>
<evidence type="ECO:0000259" key="9">
    <source>
        <dbReference type="PROSITE" id="PS50157"/>
    </source>
</evidence>
<evidence type="ECO:0000256" key="5">
    <source>
        <dbReference type="ARBA" id="ARBA00022833"/>
    </source>
</evidence>
<accession>A0AAD4K7E1</accession>
<keyword evidence="6" id="KW-0539">Nucleus</keyword>
<dbReference type="InterPro" id="IPR050888">
    <property type="entry name" value="ZnF_C2H2-type_TF"/>
</dbReference>
<dbReference type="PROSITE" id="PS00028">
    <property type="entry name" value="ZINC_FINGER_C2H2_1"/>
    <property type="match status" value="2"/>
</dbReference>
<dbReference type="Gene3D" id="3.30.160.60">
    <property type="entry name" value="Classic Zinc Finger"/>
    <property type="match status" value="1"/>
</dbReference>
<evidence type="ECO:0000256" key="6">
    <source>
        <dbReference type="ARBA" id="ARBA00023242"/>
    </source>
</evidence>